<dbReference type="PANTHER" id="PTHR11559">
    <property type="entry name" value="CARBOXYLESTERASE"/>
    <property type="match status" value="1"/>
</dbReference>
<dbReference type="InterPro" id="IPR002018">
    <property type="entry name" value="CarbesteraseB"/>
</dbReference>
<comment type="caution">
    <text evidence="5">The sequence shown here is derived from an EMBL/GenBank/DDBJ whole genome shotgun (WGS) entry which is preliminary data.</text>
</comment>
<dbReference type="AlphaFoldDB" id="A0A8H3BUW4"/>
<dbReference type="Pfam" id="PF00135">
    <property type="entry name" value="COesterase"/>
    <property type="match status" value="1"/>
</dbReference>
<dbReference type="SUPFAM" id="SSF53474">
    <property type="entry name" value="alpha/beta-Hydrolases"/>
    <property type="match status" value="1"/>
</dbReference>
<evidence type="ECO:0000259" key="4">
    <source>
        <dbReference type="Pfam" id="PF00135"/>
    </source>
</evidence>
<dbReference type="GO" id="GO:0016787">
    <property type="term" value="F:hydrolase activity"/>
    <property type="evidence" value="ECO:0007669"/>
    <property type="project" value="UniProtKB-KW"/>
</dbReference>
<evidence type="ECO:0000256" key="1">
    <source>
        <dbReference type="ARBA" id="ARBA00005964"/>
    </source>
</evidence>
<keyword evidence="2 3" id="KW-0378">Hydrolase</keyword>
<evidence type="ECO:0000313" key="5">
    <source>
        <dbReference type="EMBL" id="CAE6466048.1"/>
    </source>
</evidence>
<proteinExistence type="inferred from homology"/>
<gene>
    <name evidence="5" type="ORF">RDB_LOCUS166978</name>
</gene>
<evidence type="ECO:0000256" key="3">
    <source>
        <dbReference type="RuleBase" id="RU361235"/>
    </source>
</evidence>
<reference evidence="5" key="1">
    <citation type="submission" date="2021-01" db="EMBL/GenBank/DDBJ databases">
        <authorList>
            <person name="Kaushik A."/>
        </authorList>
    </citation>
    <scope>NUCLEOTIDE SEQUENCE</scope>
    <source>
        <strain evidence="5">AG1-1C</strain>
    </source>
</reference>
<dbReference type="InterPro" id="IPR019826">
    <property type="entry name" value="Carboxylesterase_B_AS"/>
</dbReference>
<organism evidence="5 6">
    <name type="scientific">Rhizoctonia solani</name>
    <dbReference type="NCBI Taxonomy" id="456999"/>
    <lineage>
        <taxon>Eukaryota</taxon>
        <taxon>Fungi</taxon>
        <taxon>Dikarya</taxon>
        <taxon>Basidiomycota</taxon>
        <taxon>Agaricomycotina</taxon>
        <taxon>Agaricomycetes</taxon>
        <taxon>Cantharellales</taxon>
        <taxon>Ceratobasidiaceae</taxon>
        <taxon>Rhizoctonia</taxon>
    </lineage>
</organism>
<evidence type="ECO:0000256" key="2">
    <source>
        <dbReference type="ARBA" id="ARBA00022801"/>
    </source>
</evidence>
<feature type="domain" description="Carboxylesterase type B" evidence="4">
    <location>
        <begin position="72"/>
        <end position="568"/>
    </location>
</feature>
<dbReference type="PROSITE" id="PS00122">
    <property type="entry name" value="CARBOXYLESTERASE_B_1"/>
    <property type="match status" value="1"/>
</dbReference>
<protein>
    <recommendedName>
        <fullName evidence="3">Carboxylic ester hydrolase</fullName>
        <ecNumber evidence="3">3.1.1.-</ecNumber>
    </recommendedName>
</protein>
<sequence>MSGYGRPPSPTRFTGCSQYKYLTWVISNSRVIFSIHFPLPLILSVACTSVTAAPPTIDGTNGISYLGVYEQTLNQDIFQGIPFAQPPIGSLRFKPPVAWAPETIPTTVNVTTLGPSCYQGSSAASPVSEDCLTLNIRRVYNSTTGGLLPVMVWIYGGGFYNGDVTGYTARLLLPKAASLAWSIWISPGKASANAGAQNLGLKDQRLALEWVHKNIAYFGGDPTKVTIFGESAGAISVAYQTMYNGGKIGGVFHGAIMQSGSPSSRNVPAPSNTAREIAYQFIINATGCTSSSDTFECVRSAPISQLSQANRDLLKLSGKFQSRDQGPVVFDPTVVPGDSFLPSRPADIIHNGNFAKVPIINGFQLDEGTVFSGNVSTAQDVIDWLTSTRPGLTFGITDTATVWKLLTYYPIDPAVGSPYSSGGEVFGRPAQYKRLSSIVGDLLFQSPHRDHLRTTERFDVDSWSYTFTQFLSTTLPPYFAPQYGVRHTGEILFVFQKLPAGATPELIDLADSITNYWTSFAHNLDPNPTGSRKEVYWPKYGANATSLSLKGGNITVMENDYRQAEIEFIISNPSLYN</sequence>
<dbReference type="InterPro" id="IPR029058">
    <property type="entry name" value="AB_hydrolase_fold"/>
</dbReference>
<dbReference type="EMBL" id="CAJMWS010000844">
    <property type="protein sequence ID" value="CAE6466048.1"/>
    <property type="molecule type" value="Genomic_DNA"/>
</dbReference>
<comment type="similarity">
    <text evidence="1 3">Belongs to the type-B carboxylesterase/lipase family.</text>
</comment>
<dbReference type="Proteomes" id="UP000663846">
    <property type="component" value="Unassembled WGS sequence"/>
</dbReference>
<name>A0A8H3BUW4_9AGAM</name>
<accession>A0A8H3BUW4</accession>
<dbReference type="EC" id="3.1.1.-" evidence="3"/>
<dbReference type="Gene3D" id="3.40.50.1820">
    <property type="entry name" value="alpha/beta hydrolase"/>
    <property type="match status" value="1"/>
</dbReference>
<dbReference type="InterPro" id="IPR050309">
    <property type="entry name" value="Type-B_Carboxylest/Lipase"/>
</dbReference>
<evidence type="ECO:0000313" key="6">
    <source>
        <dbReference type="Proteomes" id="UP000663846"/>
    </source>
</evidence>